<evidence type="ECO:0000313" key="1">
    <source>
        <dbReference type="EMBL" id="CAD7461913.1"/>
    </source>
</evidence>
<name>A0A7R9IPD5_9NEOP</name>
<proteinExistence type="predicted"/>
<sequence length="216" mass="24062">MSFLESSQASHQEAVDVLTNLSGNVNFELQYIATGESDDDSLAEDIHGFKYRFFDDEVLNNSDEINIQPVYYGLQSNSDKSCALLSTPTAPRTPESMKEGLVCWIGQDRRSGELPRWTGQEGRFGELPQWTGQAGRSVELPRWTGVGREVRRVTMGDRAGREVRRVTAVDRAGREVRRVTAVDQGRKGGPASYRAGRKVRRVTVVDRAGRGVMLGR</sequence>
<reference evidence="1" key="1">
    <citation type="submission" date="2020-11" db="EMBL/GenBank/DDBJ databases">
        <authorList>
            <person name="Tran Van P."/>
        </authorList>
    </citation>
    <scope>NUCLEOTIDE SEQUENCE</scope>
</reference>
<gene>
    <name evidence="1" type="ORF">TTEB3V08_LOCUS9816</name>
</gene>
<organism evidence="1">
    <name type="scientific">Timema tahoe</name>
    <dbReference type="NCBI Taxonomy" id="61484"/>
    <lineage>
        <taxon>Eukaryota</taxon>
        <taxon>Metazoa</taxon>
        <taxon>Ecdysozoa</taxon>
        <taxon>Arthropoda</taxon>
        <taxon>Hexapoda</taxon>
        <taxon>Insecta</taxon>
        <taxon>Pterygota</taxon>
        <taxon>Neoptera</taxon>
        <taxon>Polyneoptera</taxon>
        <taxon>Phasmatodea</taxon>
        <taxon>Timematodea</taxon>
        <taxon>Timematoidea</taxon>
        <taxon>Timematidae</taxon>
        <taxon>Timema</taxon>
    </lineage>
</organism>
<accession>A0A7R9IPD5</accession>
<dbReference type="EMBL" id="OE005355">
    <property type="protein sequence ID" value="CAD7461913.1"/>
    <property type="molecule type" value="Genomic_DNA"/>
</dbReference>
<dbReference type="AlphaFoldDB" id="A0A7R9IPD5"/>
<protein>
    <submittedName>
        <fullName evidence="1">Uncharacterized protein</fullName>
    </submittedName>
</protein>